<keyword evidence="2" id="KW-1185">Reference proteome</keyword>
<dbReference type="EMBL" id="CXWC01000018">
    <property type="protein sequence ID" value="CTQ79253.1"/>
    <property type="molecule type" value="Genomic_DNA"/>
</dbReference>
<proteinExistence type="predicted"/>
<organism evidence="1 2">
    <name type="scientific">Roseibium album</name>
    <dbReference type="NCBI Taxonomy" id="311410"/>
    <lineage>
        <taxon>Bacteria</taxon>
        <taxon>Pseudomonadati</taxon>
        <taxon>Pseudomonadota</taxon>
        <taxon>Alphaproteobacteria</taxon>
        <taxon>Hyphomicrobiales</taxon>
        <taxon>Stappiaceae</taxon>
        <taxon>Roseibium</taxon>
    </lineage>
</organism>
<dbReference type="Proteomes" id="UP000049983">
    <property type="component" value="Unassembled WGS sequence"/>
</dbReference>
<evidence type="ECO:0000313" key="1">
    <source>
        <dbReference type="EMBL" id="CTQ79253.1"/>
    </source>
</evidence>
<evidence type="ECO:0000313" key="2">
    <source>
        <dbReference type="Proteomes" id="UP000049983"/>
    </source>
</evidence>
<name>A0A0M6ZLT5_9HYPH</name>
<gene>
    <name evidence="1" type="ORF">LA5096_06094</name>
</gene>
<sequence>MCGRETAFDEASAMVKSNCSVKKQAMPSMKIPLLLLFLVFWSSAGGAQQIDPHALYERACSGCHAAHAGEFVFEVLENRENDLVSRMSHRPVSAVLETGHGGLSAAEVDVLVDLFSDISRSGRLFFRKCRICHVSAKVLARRKLVIRDGRLIGRYSDQIVSQYLMNHGRLNADEIPTMVEVLTRQITTKAETQD</sequence>
<accession>A0A0M6ZLT5</accession>
<evidence type="ECO:0008006" key="3">
    <source>
        <dbReference type="Google" id="ProtNLM"/>
    </source>
</evidence>
<dbReference type="AlphaFoldDB" id="A0A0M6ZLT5"/>
<reference evidence="2" key="1">
    <citation type="submission" date="2015-07" db="EMBL/GenBank/DDBJ databases">
        <authorList>
            <person name="Rodrigo-Torres Lidia"/>
            <person name="Arahal R.David."/>
        </authorList>
    </citation>
    <scope>NUCLEOTIDE SEQUENCE [LARGE SCALE GENOMIC DNA]</scope>
    <source>
        <strain evidence="2">CECT 5096</strain>
    </source>
</reference>
<protein>
    <recommendedName>
        <fullName evidence="3">Cytochrome c domain-containing protein</fullName>
    </recommendedName>
</protein>